<sequence length="75" mass="8329">MIITTEADKEWTVELASHKRGWWAAGYIYRGKLGTHQGQFVPVHHCPTVEGARAYAQAMLGGLSRFEARDVAQTA</sequence>
<reference evidence="1 2" key="1">
    <citation type="submission" date="2019-01" db="EMBL/GenBank/DDBJ databases">
        <authorList>
            <person name="Chen W.-M."/>
        </authorList>
    </citation>
    <scope>NUCLEOTIDE SEQUENCE [LARGE SCALE GENOMIC DNA]</scope>
    <source>
        <strain evidence="1 2">CCP-7</strain>
    </source>
</reference>
<proteinExistence type="predicted"/>
<dbReference type="RefSeq" id="WP_127742535.1">
    <property type="nucleotide sequence ID" value="NZ_SACN01000001.1"/>
</dbReference>
<protein>
    <submittedName>
        <fullName evidence="1">Uncharacterized protein</fullName>
    </submittedName>
</protein>
<name>A0A437M7H7_9SPHN</name>
<dbReference type="Proteomes" id="UP000282971">
    <property type="component" value="Unassembled WGS sequence"/>
</dbReference>
<gene>
    <name evidence="1" type="ORF">EOD43_07385</name>
</gene>
<dbReference type="EMBL" id="SACN01000001">
    <property type="protein sequence ID" value="RVT93681.1"/>
    <property type="molecule type" value="Genomic_DNA"/>
</dbReference>
<comment type="caution">
    <text evidence="1">The sequence shown here is derived from an EMBL/GenBank/DDBJ whole genome shotgun (WGS) entry which is preliminary data.</text>
</comment>
<keyword evidence="2" id="KW-1185">Reference proteome</keyword>
<evidence type="ECO:0000313" key="1">
    <source>
        <dbReference type="EMBL" id="RVT93681.1"/>
    </source>
</evidence>
<organism evidence="1 2">
    <name type="scientific">Sphingomonas crocodyli</name>
    <dbReference type="NCBI Taxonomy" id="1979270"/>
    <lineage>
        <taxon>Bacteria</taxon>
        <taxon>Pseudomonadati</taxon>
        <taxon>Pseudomonadota</taxon>
        <taxon>Alphaproteobacteria</taxon>
        <taxon>Sphingomonadales</taxon>
        <taxon>Sphingomonadaceae</taxon>
        <taxon>Sphingomonas</taxon>
    </lineage>
</organism>
<evidence type="ECO:0000313" key="2">
    <source>
        <dbReference type="Proteomes" id="UP000282971"/>
    </source>
</evidence>
<dbReference type="AlphaFoldDB" id="A0A437M7H7"/>
<accession>A0A437M7H7</accession>